<accession>A0ABN3IN17</accession>
<name>A0ABN3IN17_9ACTN</name>
<keyword evidence="1" id="KW-0547">Nucleotide-binding</keyword>
<dbReference type="Gene3D" id="3.40.50.300">
    <property type="entry name" value="P-loop containing nucleotide triphosphate hydrolases"/>
    <property type="match status" value="1"/>
</dbReference>
<dbReference type="InterPro" id="IPR027417">
    <property type="entry name" value="P-loop_NTPase"/>
</dbReference>
<dbReference type="Pfam" id="PF13479">
    <property type="entry name" value="AAA_24"/>
    <property type="match status" value="1"/>
</dbReference>
<evidence type="ECO:0000313" key="1">
    <source>
        <dbReference type="EMBL" id="GAA2407945.1"/>
    </source>
</evidence>
<protein>
    <submittedName>
        <fullName evidence="1">ATP-binding protein</fullName>
    </submittedName>
</protein>
<organism evidence="1 2">
    <name type="scientific">Streptomyces glaucosporus</name>
    <dbReference type="NCBI Taxonomy" id="284044"/>
    <lineage>
        <taxon>Bacteria</taxon>
        <taxon>Bacillati</taxon>
        <taxon>Actinomycetota</taxon>
        <taxon>Actinomycetes</taxon>
        <taxon>Kitasatosporales</taxon>
        <taxon>Streptomycetaceae</taxon>
        <taxon>Streptomyces</taxon>
    </lineage>
</organism>
<gene>
    <name evidence="1" type="ORF">GCM10010420_40080</name>
</gene>
<dbReference type="SUPFAM" id="SSF52540">
    <property type="entry name" value="P-loop containing nucleoside triphosphate hydrolases"/>
    <property type="match status" value="1"/>
</dbReference>
<dbReference type="EMBL" id="BAAATJ010000020">
    <property type="protein sequence ID" value="GAA2407945.1"/>
    <property type="molecule type" value="Genomic_DNA"/>
</dbReference>
<evidence type="ECO:0000313" key="2">
    <source>
        <dbReference type="Proteomes" id="UP001500058"/>
    </source>
</evidence>
<comment type="caution">
    <text evidence="1">The sequence shown here is derived from an EMBL/GenBank/DDBJ whole genome shotgun (WGS) entry which is preliminary data.</text>
</comment>
<proteinExistence type="predicted"/>
<sequence length="306" mass="33013">MNTFTFAPATKEQAKARIALTGPTGSGKTYTALVTGTALGERVALVDTEHGSASKYADEFAFDTLQLTSFEPTALIDVLAVAAHDGYDVMIVDSLSHFWSGAGGMLEQVDNAAKRFGAGSSFAAWKEARPMERAMIDALLAYPGHLVITMRTKTEYVVETDERGRKVPRKVGLKPEQREGIEYEFDIVGDLDHENTLVISKSRAKSLSGLVIRKPGVEFAGSVLDWLNAGKPTRSASDYFTAATAPDITYEDLRDLYEEARRHNLLAAAVLDPAGGATTLGELIVRRGTAARKGAAKEVEREDAVA</sequence>
<dbReference type="Proteomes" id="UP001500058">
    <property type="component" value="Unassembled WGS sequence"/>
</dbReference>
<reference evidence="1 2" key="1">
    <citation type="journal article" date="2019" name="Int. J. Syst. Evol. Microbiol.">
        <title>The Global Catalogue of Microorganisms (GCM) 10K type strain sequencing project: providing services to taxonomists for standard genome sequencing and annotation.</title>
        <authorList>
            <consortium name="The Broad Institute Genomics Platform"/>
            <consortium name="The Broad Institute Genome Sequencing Center for Infectious Disease"/>
            <person name="Wu L."/>
            <person name="Ma J."/>
        </authorList>
    </citation>
    <scope>NUCLEOTIDE SEQUENCE [LARGE SCALE GENOMIC DNA]</scope>
    <source>
        <strain evidence="1 2">JCM 6921</strain>
    </source>
</reference>
<keyword evidence="1" id="KW-0067">ATP-binding</keyword>
<dbReference type="GO" id="GO:0005524">
    <property type="term" value="F:ATP binding"/>
    <property type="evidence" value="ECO:0007669"/>
    <property type="project" value="UniProtKB-KW"/>
</dbReference>
<dbReference type="RefSeq" id="WP_344632454.1">
    <property type="nucleotide sequence ID" value="NZ_BAAATJ010000020.1"/>
</dbReference>
<keyword evidence="2" id="KW-1185">Reference proteome</keyword>